<dbReference type="GO" id="GO:0044781">
    <property type="term" value="P:bacterial-type flagellum organization"/>
    <property type="evidence" value="ECO:0007669"/>
    <property type="project" value="InterPro"/>
</dbReference>
<dbReference type="Proteomes" id="UP000295023">
    <property type="component" value="Unassembled WGS sequence"/>
</dbReference>
<dbReference type="EMBL" id="SKBM01000060">
    <property type="protein sequence ID" value="TCZ51096.1"/>
    <property type="molecule type" value="Genomic_DNA"/>
</dbReference>
<accession>A0A4R4D2C1</accession>
<dbReference type="InterPro" id="IPR010845">
    <property type="entry name" value="FlaF"/>
</dbReference>
<dbReference type="AlphaFoldDB" id="A0A4R4D2C1"/>
<evidence type="ECO:0000313" key="2">
    <source>
        <dbReference type="Proteomes" id="UP000295023"/>
    </source>
</evidence>
<name>A0A4R4D2C1_9PROT</name>
<dbReference type="Pfam" id="PF07309">
    <property type="entry name" value="FlaF"/>
    <property type="match status" value="1"/>
</dbReference>
<keyword evidence="2" id="KW-1185">Reference proteome</keyword>
<protein>
    <recommendedName>
        <fullName evidence="3">Flagellar biosynthesis regulatory protein FlaF</fullName>
    </recommendedName>
</protein>
<comment type="caution">
    <text evidence="1">The sequence shown here is derived from an EMBL/GenBank/DDBJ whole genome shotgun (WGS) entry which is preliminary data.</text>
</comment>
<dbReference type="OrthoDB" id="9808944at2"/>
<gene>
    <name evidence="1" type="ORF">EXY23_27115</name>
</gene>
<evidence type="ECO:0008006" key="3">
    <source>
        <dbReference type="Google" id="ProtNLM"/>
    </source>
</evidence>
<evidence type="ECO:0000313" key="1">
    <source>
        <dbReference type="EMBL" id="TCZ51096.1"/>
    </source>
</evidence>
<reference evidence="1 2" key="1">
    <citation type="submission" date="2019-03" db="EMBL/GenBank/DDBJ databases">
        <title>Paracraurococcus aquatilis NE82 genome sequence.</title>
        <authorList>
            <person name="Zhao Y."/>
            <person name="Du Z."/>
        </authorList>
    </citation>
    <scope>NUCLEOTIDE SEQUENCE [LARGE SCALE GENOMIC DNA]</scope>
    <source>
        <strain evidence="1 2">NE82</strain>
    </source>
</reference>
<organism evidence="1 2">
    <name type="scientific">Roseicella aquatilis</name>
    <dbReference type="NCBI Taxonomy" id="2527868"/>
    <lineage>
        <taxon>Bacteria</taxon>
        <taxon>Pseudomonadati</taxon>
        <taxon>Pseudomonadota</taxon>
        <taxon>Alphaproteobacteria</taxon>
        <taxon>Acetobacterales</taxon>
        <taxon>Roseomonadaceae</taxon>
        <taxon>Roseicella</taxon>
    </lineage>
</organism>
<proteinExistence type="predicted"/>
<sequence length="129" mass="13869">MLRMTQQSPAAEAPRPVANANANATGAAAYRRRLTAKQMEAEVFARATRAIRAAEAESPLARARAVADNRRLWDAVHHAVTDPTNALPAALRAQIASVALAVLRECDHPEPDLGFVAEMNDQFAAGLWS</sequence>